<dbReference type="RefSeq" id="WP_150958304.1">
    <property type="nucleotide sequence ID" value="NZ_VZRB01000056.1"/>
</dbReference>
<dbReference type="PANTHER" id="PTHR36440:SF1">
    <property type="entry name" value="PUTATIVE (AFU_ORTHOLOGUE AFUA_8G07350)-RELATED"/>
    <property type="match status" value="1"/>
</dbReference>
<dbReference type="Proteomes" id="UP000442707">
    <property type="component" value="Unassembled WGS sequence"/>
</dbReference>
<keyword evidence="3" id="KW-1185">Reference proteome</keyword>
<sequence>MTHGTMLEPGAGRPIVGGGLNATLKIAGGSDAITSTFEVIVPPGYDVGAHYHTHGEELFYVVSGQVELFAFEPAIRSKTHWSMWVSRDGRSPLHAGPGSLMHVPAGCPHAFRNTTDEPAVMLFQAAPAGHEDYFEELAKLMAGSRGQLDPDEVAKLRLRHDVHQITTLASPN</sequence>
<protein>
    <submittedName>
        <fullName evidence="2">Cupin domain-containing protein</fullName>
    </submittedName>
</protein>
<accession>A0A6H9UP21</accession>
<evidence type="ECO:0000259" key="1">
    <source>
        <dbReference type="Pfam" id="PF00190"/>
    </source>
</evidence>
<dbReference type="InterPro" id="IPR014710">
    <property type="entry name" value="RmlC-like_jellyroll"/>
</dbReference>
<dbReference type="Pfam" id="PF00190">
    <property type="entry name" value="Cupin_1"/>
    <property type="match status" value="1"/>
</dbReference>
<proteinExistence type="predicted"/>
<evidence type="ECO:0000313" key="3">
    <source>
        <dbReference type="Proteomes" id="UP000442707"/>
    </source>
</evidence>
<organism evidence="2 3">
    <name type="scientific">Streptomyces luteolifulvus</name>
    <dbReference type="NCBI Taxonomy" id="2615112"/>
    <lineage>
        <taxon>Bacteria</taxon>
        <taxon>Bacillati</taxon>
        <taxon>Actinomycetota</taxon>
        <taxon>Actinomycetes</taxon>
        <taxon>Kitasatosporales</taxon>
        <taxon>Streptomycetaceae</taxon>
        <taxon>Streptomyces</taxon>
    </lineage>
</organism>
<dbReference type="EMBL" id="VZRB01000056">
    <property type="protein sequence ID" value="KAB1139650.1"/>
    <property type="molecule type" value="Genomic_DNA"/>
</dbReference>
<name>A0A6H9UP21_9ACTN</name>
<dbReference type="AlphaFoldDB" id="A0A6H9UP21"/>
<dbReference type="PANTHER" id="PTHR36440">
    <property type="entry name" value="PUTATIVE (AFU_ORTHOLOGUE AFUA_8G07350)-RELATED"/>
    <property type="match status" value="1"/>
</dbReference>
<dbReference type="CDD" id="cd02208">
    <property type="entry name" value="cupin_RmlC-like"/>
    <property type="match status" value="1"/>
</dbReference>
<dbReference type="InterPro" id="IPR053146">
    <property type="entry name" value="QDO-like"/>
</dbReference>
<reference evidence="2 3" key="1">
    <citation type="submission" date="2019-09" db="EMBL/GenBank/DDBJ databases">
        <title>Screening of Novel Bioactive Compounds from Soil-Associated.</title>
        <authorList>
            <person name="Zhao S."/>
        </authorList>
    </citation>
    <scope>NUCLEOTIDE SEQUENCE [LARGE SCALE GENOMIC DNA]</scope>
    <source>
        <strain evidence="2 3">HIT-DPA4</strain>
    </source>
</reference>
<comment type="caution">
    <text evidence="2">The sequence shown here is derived from an EMBL/GenBank/DDBJ whole genome shotgun (WGS) entry which is preliminary data.</text>
</comment>
<gene>
    <name evidence="2" type="ORF">F7R91_39145</name>
</gene>
<dbReference type="InterPro" id="IPR006045">
    <property type="entry name" value="Cupin_1"/>
</dbReference>
<evidence type="ECO:0000313" key="2">
    <source>
        <dbReference type="EMBL" id="KAB1139650.1"/>
    </source>
</evidence>
<dbReference type="InterPro" id="IPR011051">
    <property type="entry name" value="RmlC_Cupin_sf"/>
</dbReference>
<dbReference type="SUPFAM" id="SSF51182">
    <property type="entry name" value="RmlC-like cupins"/>
    <property type="match status" value="1"/>
</dbReference>
<feature type="domain" description="Cupin type-1" evidence="1">
    <location>
        <begin position="34"/>
        <end position="128"/>
    </location>
</feature>
<dbReference type="Gene3D" id="2.60.120.10">
    <property type="entry name" value="Jelly Rolls"/>
    <property type="match status" value="1"/>
</dbReference>